<dbReference type="Gene3D" id="3.40.630.30">
    <property type="match status" value="1"/>
</dbReference>
<dbReference type="OrthoDB" id="2193290at2759"/>
<organism evidence="4 5">
    <name type="scientific">Anncaliia algerae PRA339</name>
    <dbReference type="NCBI Taxonomy" id="1288291"/>
    <lineage>
        <taxon>Eukaryota</taxon>
        <taxon>Fungi</taxon>
        <taxon>Fungi incertae sedis</taxon>
        <taxon>Microsporidia</taxon>
        <taxon>Tubulinosematoidea</taxon>
        <taxon>Tubulinosematidae</taxon>
        <taxon>Anncaliia</taxon>
    </lineage>
</organism>
<dbReference type="InterPro" id="IPR016181">
    <property type="entry name" value="Acyl_CoA_acyltransferase"/>
</dbReference>
<keyword evidence="5" id="KW-1185">Reference proteome</keyword>
<dbReference type="GO" id="GO:0031415">
    <property type="term" value="C:NatA complex"/>
    <property type="evidence" value="ECO:0007669"/>
    <property type="project" value="TreeGrafter"/>
</dbReference>
<dbReference type="Proteomes" id="UP000030655">
    <property type="component" value="Unassembled WGS sequence"/>
</dbReference>
<dbReference type="Pfam" id="PF00583">
    <property type="entry name" value="Acetyltransf_1"/>
    <property type="match status" value="1"/>
</dbReference>
<dbReference type="GO" id="GO:0016747">
    <property type="term" value="F:acyltransferase activity, transferring groups other than amino-acyl groups"/>
    <property type="evidence" value="ECO:0007669"/>
    <property type="project" value="InterPro"/>
</dbReference>
<feature type="domain" description="N-acetyltransferase" evidence="3">
    <location>
        <begin position="13"/>
        <end position="162"/>
    </location>
</feature>
<reference evidence="4 5" key="2">
    <citation type="submission" date="2014-03" db="EMBL/GenBank/DDBJ databases">
        <title>The Genome Sequence of Anncaliia algerae insect isolate PRA339.</title>
        <authorList>
            <consortium name="The Broad Institute Genome Sequencing Platform"/>
            <consortium name="The Broad Institute Genome Sequencing Center for Infectious Disease"/>
            <person name="Cuomo C."/>
            <person name="Becnel J."/>
            <person name="Sanscrainte N."/>
            <person name="Walker B."/>
            <person name="Young S.K."/>
            <person name="Zeng Q."/>
            <person name="Gargeya S."/>
            <person name="Fitzgerald M."/>
            <person name="Haas B."/>
            <person name="Abouelleil A."/>
            <person name="Alvarado L."/>
            <person name="Arachchi H.M."/>
            <person name="Berlin A.M."/>
            <person name="Chapman S.B."/>
            <person name="Dewar J."/>
            <person name="Goldberg J."/>
            <person name="Griggs A."/>
            <person name="Gujja S."/>
            <person name="Hansen M."/>
            <person name="Howarth C."/>
            <person name="Imamovic A."/>
            <person name="Larimer J."/>
            <person name="McCowan C."/>
            <person name="Murphy C."/>
            <person name="Neiman D."/>
            <person name="Pearson M."/>
            <person name="Priest M."/>
            <person name="Roberts A."/>
            <person name="Saif S."/>
            <person name="Shea T."/>
            <person name="Sisk P."/>
            <person name="Sykes S."/>
            <person name="Wortman J."/>
            <person name="Nusbaum C."/>
            <person name="Birren B."/>
        </authorList>
    </citation>
    <scope>NUCLEOTIDE SEQUENCE [LARGE SCALE GENOMIC DNA]</scope>
    <source>
        <strain evidence="4 5">PRA339</strain>
    </source>
</reference>
<sequence>MLESNKLDILKKLSIITVDKYTIKIAKSLHITIFPVVYPDFFYDDFIETGNKKCYLINYHHNDLNASIGTISIVYHTNHVYIMTFGLLEEFRRAKIGSICLSLFEKYLISIGIKKIFLHVQVINKIACSFYKKCGYRKIKKEDDYYESLSNKKAYLFYKNIKDT</sequence>
<dbReference type="PANTHER" id="PTHR42919:SF8">
    <property type="entry name" value="N-ALPHA-ACETYLTRANSFERASE 50"/>
    <property type="match status" value="1"/>
</dbReference>
<dbReference type="InterPro" id="IPR051556">
    <property type="entry name" value="N-term/lysine_N-AcTrnsfr"/>
</dbReference>
<accession>A0A059F2R4</accession>
<reference evidence="5" key="1">
    <citation type="submission" date="2013-02" db="EMBL/GenBank/DDBJ databases">
        <authorList>
            <consortium name="The Broad Institute Genome Sequencing Platform"/>
            <person name="Cuomo C."/>
            <person name="Becnel J."/>
            <person name="Sanscrainte N."/>
            <person name="Walker B."/>
            <person name="Young S.K."/>
            <person name="Zeng Q."/>
            <person name="Gargeya S."/>
            <person name="Fitzgerald M."/>
            <person name="Haas B."/>
            <person name="Abouelleil A."/>
            <person name="Alvarado L."/>
            <person name="Arachchi H.M."/>
            <person name="Berlin A.M."/>
            <person name="Chapman S.B."/>
            <person name="Dewar J."/>
            <person name="Goldberg J."/>
            <person name="Griggs A."/>
            <person name="Gujja S."/>
            <person name="Hansen M."/>
            <person name="Howarth C."/>
            <person name="Imamovic A."/>
            <person name="Larimer J."/>
            <person name="McCowan C."/>
            <person name="Murphy C."/>
            <person name="Neiman D."/>
            <person name="Pearson M."/>
            <person name="Priest M."/>
            <person name="Roberts A."/>
            <person name="Saif S."/>
            <person name="Shea T."/>
            <person name="Sisk P."/>
            <person name="Sykes S."/>
            <person name="Wortman J."/>
            <person name="Nusbaum C."/>
            <person name="Birren B."/>
        </authorList>
    </citation>
    <scope>NUCLEOTIDE SEQUENCE [LARGE SCALE GENOMIC DNA]</scope>
    <source>
        <strain evidence="5">PRA339</strain>
    </source>
</reference>
<evidence type="ECO:0000256" key="1">
    <source>
        <dbReference type="ARBA" id="ARBA00022679"/>
    </source>
</evidence>
<dbReference type="EMBL" id="KK365146">
    <property type="protein sequence ID" value="KCZ81256.1"/>
    <property type="molecule type" value="Genomic_DNA"/>
</dbReference>
<dbReference type="SUPFAM" id="SSF55729">
    <property type="entry name" value="Acyl-CoA N-acyltransferases (Nat)"/>
    <property type="match status" value="1"/>
</dbReference>
<evidence type="ECO:0000259" key="3">
    <source>
        <dbReference type="PROSITE" id="PS51186"/>
    </source>
</evidence>
<dbReference type="GO" id="GO:0007064">
    <property type="term" value="P:mitotic sister chromatid cohesion"/>
    <property type="evidence" value="ECO:0007669"/>
    <property type="project" value="TreeGrafter"/>
</dbReference>
<dbReference type="AlphaFoldDB" id="A0A059F2R4"/>
<dbReference type="PROSITE" id="PS51186">
    <property type="entry name" value="GNAT"/>
    <property type="match status" value="1"/>
</dbReference>
<dbReference type="CDD" id="cd04301">
    <property type="entry name" value="NAT_SF"/>
    <property type="match status" value="1"/>
</dbReference>
<dbReference type="HOGENOM" id="CLU_013985_5_3_1"/>
<dbReference type="InterPro" id="IPR000182">
    <property type="entry name" value="GNAT_dom"/>
</dbReference>
<name>A0A059F2R4_9MICR</name>
<protein>
    <recommendedName>
        <fullName evidence="3">N-acetyltransferase domain-containing protein</fullName>
    </recommendedName>
</protein>
<dbReference type="VEuPathDB" id="MicrosporidiaDB:H312_01334"/>
<dbReference type="STRING" id="1288291.A0A059F2R4"/>
<evidence type="ECO:0000313" key="4">
    <source>
        <dbReference type="EMBL" id="KCZ81256.1"/>
    </source>
</evidence>
<evidence type="ECO:0000313" key="5">
    <source>
        <dbReference type="Proteomes" id="UP000030655"/>
    </source>
</evidence>
<evidence type="ECO:0000256" key="2">
    <source>
        <dbReference type="ARBA" id="ARBA00023315"/>
    </source>
</evidence>
<proteinExistence type="predicted"/>
<keyword evidence="1" id="KW-0808">Transferase</keyword>
<keyword evidence="2" id="KW-0012">Acyltransferase</keyword>
<dbReference type="PANTHER" id="PTHR42919">
    <property type="entry name" value="N-ALPHA-ACETYLTRANSFERASE"/>
    <property type="match status" value="1"/>
</dbReference>
<gene>
    <name evidence="4" type="ORF">H312_01334</name>
</gene>